<dbReference type="Pfam" id="PF00059">
    <property type="entry name" value="Lectin_C"/>
    <property type="match status" value="2"/>
</dbReference>
<keyword evidence="4" id="KW-1185">Reference proteome</keyword>
<dbReference type="PROSITE" id="PS00615">
    <property type="entry name" value="C_TYPE_LECTIN_1"/>
    <property type="match status" value="1"/>
</dbReference>
<keyword evidence="3" id="KW-0675">Receptor</keyword>
<keyword evidence="1" id="KW-1015">Disulfide bond</keyword>
<dbReference type="Proteomes" id="UP000288716">
    <property type="component" value="Unassembled WGS sequence"/>
</dbReference>
<evidence type="ECO:0000313" key="4">
    <source>
        <dbReference type="Proteomes" id="UP000288716"/>
    </source>
</evidence>
<dbReference type="InterPro" id="IPR016186">
    <property type="entry name" value="C-type_lectin-like/link_sf"/>
</dbReference>
<accession>A0A443RZ08</accession>
<dbReference type="CDD" id="cd00037">
    <property type="entry name" value="CLECT"/>
    <property type="match status" value="2"/>
</dbReference>
<evidence type="ECO:0000256" key="1">
    <source>
        <dbReference type="ARBA" id="ARBA00023157"/>
    </source>
</evidence>
<dbReference type="InterPro" id="IPR050111">
    <property type="entry name" value="C-type_lectin/snaclec_domain"/>
</dbReference>
<reference evidence="3 4" key="1">
    <citation type="journal article" date="2018" name="Gigascience">
        <title>Genomes of trombidid mites reveal novel predicted allergens and laterally-transferred genes associated with secondary metabolism.</title>
        <authorList>
            <person name="Dong X."/>
            <person name="Chaisiri K."/>
            <person name="Xia D."/>
            <person name="Armstrong S.D."/>
            <person name="Fang Y."/>
            <person name="Donnelly M.J."/>
            <person name="Kadowaki T."/>
            <person name="McGarry J.W."/>
            <person name="Darby A.C."/>
            <person name="Makepeace B.L."/>
        </authorList>
    </citation>
    <scope>NUCLEOTIDE SEQUENCE [LARGE SCALE GENOMIC DNA]</scope>
    <source>
        <strain evidence="3">UoL-UT</strain>
    </source>
</reference>
<dbReference type="PROSITE" id="PS50041">
    <property type="entry name" value="C_TYPE_LECTIN_2"/>
    <property type="match status" value="2"/>
</dbReference>
<dbReference type="Gene3D" id="3.10.100.10">
    <property type="entry name" value="Mannose-Binding Protein A, subunit A"/>
    <property type="match status" value="2"/>
</dbReference>
<dbReference type="InterPro" id="IPR001304">
    <property type="entry name" value="C-type_lectin-like"/>
</dbReference>
<dbReference type="InterPro" id="IPR016187">
    <property type="entry name" value="CTDL_fold"/>
</dbReference>
<dbReference type="OrthoDB" id="6409202at2759"/>
<sequence>NTALCQCDWAFYNNRCYYKSLHIYLNFKEADSYCKKLNASLVSIHSPEENEFVVNFKNKKDKYWLNGQQQEIKSEKFKWLDGSEFNYTNWFLGNQPIHLDEDYINCLSIFPQNGRWQDENCLTRMLLLCVAQSNGSCPYDWTLYNKQCFFKDTESMDFVNAQKYCKSLNSSLVSIHSENENEFVRNFIKRYRRNVWLNGKQHALKSSNIRWLDGSEFNYANWHAWSYQPDEIKEDHLNCVVLTDYGYWLDENCFDPFNDYKALCVKNNEE</sequence>
<feature type="domain" description="C-type lectin" evidence="2">
    <location>
        <begin position="12"/>
        <end position="130"/>
    </location>
</feature>
<dbReference type="AlphaFoldDB" id="A0A443RZ08"/>
<protein>
    <submittedName>
        <fullName evidence="3">Macrophage mannose receptor 1-like protein</fullName>
    </submittedName>
</protein>
<dbReference type="STRING" id="299467.A0A443RZ08"/>
<dbReference type="SUPFAM" id="SSF56436">
    <property type="entry name" value="C-type lectin-like"/>
    <property type="match status" value="2"/>
</dbReference>
<dbReference type="EMBL" id="NCKV01017178">
    <property type="protein sequence ID" value="RWS20505.1"/>
    <property type="molecule type" value="Genomic_DNA"/>
</dbReference>
<proteinExistence type="predicted"/>
<dbReference type="VEuPathDB" id="VectorBase:LDEU011535"/>
<feature type="domain" description="C-type lectin" evidence="2">
    <location>
        <begin position="144"/>
        <end position="253"/>
    </location>
</feature>
<dbReference type="InterPro" id="IPR018378">
    <property type="entry name" value="C-type_lectin_CS"/>
</dbReference>
<comment type="caution">
    <text evidence="3">The sequence shown here is derived from an EMBL/GenBank/DDBJ whole genome shotgun (WGS) entry which is preliminary data.</text>
</comment>
<gene>
    <name evidence="3" type="ORF">B4U80_14262</name>
</gene>
<feature type="non-terminal residue" evidence="3">
    <location>
        <position position="1"/>
    </location>
</feature>
<organism evidence="3 4">
    <name type="scientific">Leptotrombidium deliense</name>
    <dbReference type="NCBI Taxonomy" id="299467"/>
    <lineage>
        <taxon>Eukaryota</taxon>
        <taxon>Metazoa</taxon>
        <taxon>Ecdysozoa</taxon>
        <taxon>Arthropoda</taxon>
        <taxon>Chelicerata</taxon>
        <taxon>Arachnida</taxon>
        <taxon>Acari</taxon>
        <taxon>Acariformes</taxon>
        <taxon>Trombidiformes</taxon>
        <taxon>Prostigmata</taxon>
        <taxon>Anystina</taxon>
        <taxon>Parasitengona</taxon>
        <taxon>Trombiculoidea</taxon>
        <taxon>Trombiculidae</taxon>
        <taxon>Leptotrombidium</taxon>
    </lineage>
</organism>
<dbReference type="PANTHER" id="PTHR22803">
    <property type="entry name" value="MANNOSE, PHOSPHOLIPASE, LECTIN RECEPTOR RELATED"/>
    <property type="match status" value="1"/>
</dbReference>
<evidence type="ECO:0000313" key="3">
    <source>
        <dbReference type="EMBL" id="RWS20505.1"/>
    </source>
</evidence>
<dbReference type="SMART" id="SM00034">
    <property type="entry name" value="CLECT"/>
    <property type="match status" value="2"/>
</dbReference>
<name>A0A443RZ08_9ACAR</name>
<evidence type="ECO:0000259" key="2">
    <source>
        <dbReference type="PROSITE" id="PS50041"/>
    </source>
</evidence>